<dbReference type="STRING" id="1229783.C273_07367"/>
<evidence type="ECO:0000259" key="2">
    <source>
        <dbReference type="PROSITE" id="PS51186"/>
    </source>
</evidence>
<dbReference type="RefSeq" id="WP_009383804.1">
    <property type="nucleotide sequence ID" value="NZ_AMSQ01000010.1"/>
</dbReference>
<feature type="domain" description="N-acetyltransferase" evidence="2">
    <location>
        <begin position="1"/>
        <end position="167"/>
    </location>
</feature>
<name>K9AJJ4_9STAP</name>
<dbReference type="InterPro" id="IPR000182">
    <property type="entry name" value="GNAT_dom"/>
</dbReference>
<evidence type="ECO:0000313" key="3">
    <source>
        <dbReference type="EMBL" id="EKU47498.1"/>
    </source>
</evidence>
<organism evidence="3 4">
    <name type="scientific">Staphylococcus massiliensis S46</name>
    <dbReference type="NCBI Taxonomy" id="1229783"/>
    <lineage>
        <taxon>Bacteria</taxon>
        <taxon>Bacillati</taxon>
        <taxon>Bacillota</taxon>
        <taxon>Bacilli</taxon>
        <taxon>Bacillales</taxon>
        <taxon>Staphylococcaceae</taxon>
        <taxon>Staphylococcus</taxon>
    </lineage>
</organism>
<sequence>MRIATEKDIKAIMHITDQAKSLMNDDDHSQWDERYPTRDDFMQDIQLENMYVYEMDERVVGYIVIDQNQANWYDRFEWPVNRDGAYVIHRLAVDTSQKGIAQKLISFAIEFALSHNSTVLLTDTLSLNQRAQRLFNKFGFIKVGETVIDDPPYDHKDPFYVYYKILKE</sequence>
<dbReference type="Proteomes" id="UP000009885">
    <property type="component" value="Unassembled WGS sequence"/>
</dbReference>
<dbReference type="PATRIC" id="fig|1229783.3.peg.1487"/>
<dbReference type="InterPro" id="IPR050769">
    <property type="entry name" value="NAT_camello-type"/>
</dbReference>
<dbReference type="Pfam" id="PF00583">
    <property type="entry name" value="Acetyltransf_1"/>
    <property type="match status" value="1"/>
</dbReference>
<evidence type="ECO:0000256" key="1">
    <source>
        <dbReference type="ARBA" id="ARBA00022679"/>
    </source>
</evidence>
<dbReference type="CDD" id="cd04301">
    <property type="entry name" value="NAT_SF"/>
    <property type="match status" value="1"/>
</dbReference>
<keyword evidence="4" id="KW-1185">Reference proteome</keyword>
<dbReference type="Gene3D" id="3.40.630.30">
    <property type="match status" value="1"/>
</dbReference>
<proteinExistence type="predicted"/>
<dbReference type="eggNOG" id="COG0456">
    <property type="taxonomic scope" value="Bacteria"/>
</dbReference>
<dbReference type="GO" id="GO:0008080">
    <property type="term" value="F:N-acetyltransferase activity"/>
    <property type="evidence" value="ECO:0007669"/>
    <property type="project" value="InterPro"/>
</dbReference>
<dbReference type="EMBL" id="AMSQ01000010">
    <property type="protein sequence ID" value="EKU47498.1"/>
    <property type="molecule type" value="Genomic_DNA"/>
</dbReference>
<dbReference type="PANTHER" id="PTHR13947:SF37">
    <property type="entry name" value="LD18367P"/>
    <property type="match status" value="1"/>
</dbReference>
<reference evidence="3 4" key="1">
    <citation type="journal article" date="2013" name="Genome Announc.">
        <title>Genome Sequence of Staphylococcus massiliensis Strain S46, Isolated from the Surface of Healthy Human Skin.</title>
        <authorList>
            <person name="Srivastav R."/>
            <person name="Singh A."/>
            <person name="Jangir P.K."/>
            <person name="Kumari C."/>
            <person name="Muduli S."/>
            <person name="Sharma R."/>
        </authorList>
    </citation>
    <scope>NUCLEOTIDE SEQUENCE [LARGE SCALE GENOMIC DNA]</scope>
    <source>
        <strain evidence="3 4">S46</strain>
    </source>
</reference>
<comment type="caution">
    <text evidence="3">The sequence shown here is derived from an EMBL/GenBank/DDBJ whole genome shotgun (WGS) entry which is preliminary data.</text>
</comment>
<dbReference type="PROSITE" id="PS51186">
    <property type="entry name" value="GNAT"/>
    <property type="match status" value="1"/>
</dbReference>
<evidence type="ECO:0000313" key="4">
    <source>
        <dbReference type="Proteomes" id="UP000009885"/>
    </source>
</evidence>
<protein>
    <submittedName>
        <fullName evidence="3">Putative acetyltransferase</fullName>
    </submittedName>
</protein>
<gene>
    <name evidence="3" type="ORF">C273_07367</name>
</gene>
<dbReference type="InterPro" id="IPR016181">
    <property type="entry name" value="Acyl_CoA_acyltransferase"/>
</dbReference>
<dbReference type="OrthoDB" id="9796381at2"/>
<keyword evidence="1 3" id="KW-0808">Transferase</keyword>
<dbReference type="SUPFAM" id="SSF55729">
    <property type="entry name" value="Acyl-CoA N-acyltransferases (Nat)"/>
    <property type="match status" value="1"/>
</dbReference>
<accession>K9AJJ4</accession>
<dbReference type="PANTHER" id="PTHR13947">
    <property type="entry name" value="GNAT FAMILY N-ACETYLTRANSFERASE"/>
    <property type="match status" value="1"/>
</dbReference>
<dbReference type="AlphaFoldDB" id="K9AJJ4"/>